<proteinExistence type="inferred from homology"/>
<keyword evidence="9" id="KW-1015">Disulfide bond</keyword>
<organism evidence="13 14">
    <name type="scientific">Labedaea rhizosphaerae</name>
    <dbReference type="NCBI Taxonomy" id="598644"/>
    <lineage>
        <taxon>Bacteria</taxon>
        <taxon>Bacillati</taxon>
        <taxon>Actinomycetota</taxon>
        <taxon>Actinomycetes</taxon>
        <taxon>Pseudonocardiales</taxon>
        <taxon>Pseudonocardiaceae</taxon>
        <taxon>Labedaea</taxon>
    </lineage>
</organism>
<dbReference type="GO" id="GO:0009253">
    <property type="term" value="P:peptidoglycan catabolic process"/>
    <property type="evidence" value="ECO:0007669"/>
    <property type="project" value="InterPro"/>
</dbReference>
<sequence length="266" mass="28954">MSASVFVVASLNQADAAAPSPAGPNLAVMNATGNHTMGSMVRLHEPGTQVSEDQVPHLMATVEGIDVASYQGNVNWSSWWGAGKRFAYVKATEGTGYTNPYFAQQYNGSYNVGMIRGAYHFARPDVSSGATQADYFISHGGGWSADGKTLPGALDIEWNPYGGDCYGLSKASMTNWILSFSNRYHSRTNKWPAIYTATSWWSECVGNSDFSSTNPLWVARYATSAGTLPYAWSVYTIWQYSSSGGMDKNQFNGAYDRLQAFATNHD</sequence>
<evidence type="ECO:0000256" key="5">
    <source>
        <dbReference type="ARBA" id="ARBA00022525"/>
    </source>
</evidence>
<name>A0A4R6SP88_LABRH</name>
<comment type="caution">
    <text evidence="13">The sequence shown here is derived from an EMBL/GenBank/DDBJ whole genome shotgun (WGS) entry which is preliminary data.</text>
</comment>
<evidence type="ECO:0000256" key="12">
    <source>
        <dbReference type="RuleBase" id="RU361176"/>
    </source>
</evidence>
<evidence type="ECO:0000256" key="7">
    <source>
        <dbReference type="ARBA" id="ARBA00022638"/>
    </source>
</evidence>
<dbReference type="GO" id="GO:0016998">
    <property type="term" value="P:cell wall macromolecule catabolic process"/>
    <property type="evidence" value="ECO:0007669"/>
    <property type="project" value="InterPro"/>
</dbReference>
<comment type="similarity">
    <text evidence="3 12">Belongs to the glycosyl hydrolase 25 family.</text>
</comment>
<dbReference type="CDD" id="cd06412">
    <property type="entry name" value="GH25_CH-type"/>
    <property type="match status" value="1"/>
</dbReference>
<keyword evidence="10 12" id="KW-0326">Glycosidase</keyword>
<keyword evidence="7" id="KW-0081">Bacteriolytic enzyme</keyword>
<evidence type="ECO:0000256" key="1">
    <source>
        <dbReference type="ARBA" id="ARBA00000632"/>
    </source>
</evidence>
<keyword evidence="5" id="KW-0964">Secreted</keyword>
<dbReference type="EMBL" id="SNXZ01000001">
    <property type="protein sequence ID" value="TDQ05400.1"/>
    <property type="molecule type" value="Genomic_DNA"/>
</dbReference>
<comment type="catalytic activity">
    <reaction evidence="1 12">
        <text>Hydrolysis of (1-&gt;4)-beta-linkages between N-acetylmuramic acid and N-acetyl-D-glucosamine residues in a peptidoglycan and between N-acetyl-D-glucosamine residues in chitodextrins.</text>
        <dbReference type="EC" id="3.2.1.17"/>
    </reaction>
</comment>
<dbReference type="GO" id="GO:0016052">
    <property type="term" value="P:carbohydrate catabolic process"/>
    <property type="evidence" value="ECO:0007669"/>
    <property type="project" value="TreeGrafter"/>
</dbReference>
<evidence type="ECO:0000256" key="2">
    <source>
        <dbReference type="ARBA" id="ARBA00004613"/>
    </source>
</evidence>
<reference evidence="13 14" key="1">
    <citation type="submission" date="2019-03" db="EMBL/GenBank/DDBJ databases">
        <title>Genomic Encyclopedia of Type Strains, Phase IV (KMG-IV): sequencing the most valuable type-strain genomes for metagenomic binning, comparative biology and taxonomic classification.</title>
        <authorList>
            <person name="Goeker M."/>
        </authorList>
    </citation>
    <scope>NUCLEOTIDE SEQUENCE [LARGE SCALE GENOMIC DNA]</scope>
    <source>
        <strain evidence="13 14">DSM 45361</strain>
    </source>
</reference>
<evidence type="ECO:0000256" key="3">
    <source>
        <dbReference type="ARBA" id="ARBA00010646"/>
    </source>
</evidence>
<dbReference type="PROSITE" id="PS00953">
    <property type="entry name" value="GLYCOSYL_HYDROL_F25_1"/>
    <property type="match status" value="1"/>
</dbReference>
<dbReference type="InterPro" id="IPR017853">
    <property type="entry name" value="GH"/>
</dbReference>
<evidence type="ECO:0000256" key="9">
    <source>
        <dbReference type="ARBA" id="ARBA00023157"/>
    </source>
</evidence>
<dbReference type="AlphaFoldDB" id="A0A4R6SP88"/>
<dbReference type="GO" id="GO:0031640">
    <property type="term" value="P:killing of cells of another organism"/>
    <property type="evidence" value="ECO:0007669"/>
    <property type="project" value="UniProtKB-KW"/>
</dbReference>
<dbReference type="PANTHER" id="PTHR34135:SF2">
    <property type="entry name" value="LYSOZYME"/>
    <property type="match status" value="1"/>
</dbReference>
<evidence type="ECO:0000313" key="13">
    <source>
        <dbReference type="EMBL" id="TDQ05400.1"/>
    </source>
</evidence>
<gene>
    <name evidence="13" type="ORF">EV186_1011370</name>
</gene>
<comment type="function">
    <text evidence="11">This enzyme has both lysozyme (acetylmuramidase) and diacetylmuramidase activities.</text>
</comment>
<comment type="subcellular location">
    <subcellularLocation>
        <location evidence="2">Secreted</location>
    </subcellularLocation>
</comment>
<dbReference type="Proteomes" id="UP000295444">
    <property type="component" value="Unassembled WGS sequence"/>
</dbReference>
<dbReference type="GO" id="GO:0042742">
    <property type="term" value="P:defense response to bacterium"/>
    <property type="evidence" value="ECO:0007669"/>
    <property type="project" value="UniProtKB-KW"/>
</dbReference>
<accession>A0A4R6SP88</accession>
<dbReference type="PROSITE" id="PS51904">
    <property type="entry name" value="GLYCOSYL_HYDROL_F25_2"/>
    <property type="match status" value="1"/>
</dbReference>
<dbReference type="InterPro" id="IPR002053">
    <property type="entry name" value="Glyco_hydro_25"/>
</dbReference>
<dbReference type="PANTHER" id="PTHR34135">
    <property type="entry name" value="LYSOZYME"/>
    <property type="match status" value="1"/>
</dbReference>
<evidence type="ECO:0000256" key="11">
    <source>
        <dbReference type="ARBA" id="ARBA00055588"/>
    </source>
</evidence>
<dbReference type="SUPFAM" id="SSF51445">
    <property type="entry name" value="(Trans)glycosidases"/>
    <property type="match status" value="1"/>
</dbReference>
<evidence type="ECO:0000313" key="14">
    <source>
        <dbReference type="Proteomes" id="UP000295444"/>
    </source>
</evidence>
<evidence type="ECO:0000256" key="8">
    <source>
        <dbReference type="ARBA" id="ARBA00022801"/>
    </source>
</evidence>
<dbReference type="InterPro" id="IPR008270">
    <property type="entry name" value="Glyco_hydro_25_AS"/>
</dbReference>
<dbReference type="SMART" id="SM00641">
    <property type="entry name" value="Glyco_25"/>
    <property type="match status" value="1"/>
</dbReference>
<keyword evidence="6" id="KW-0929">Antimicrobial</keyword>
<evidence type="ECO:0000256" key="10">
    <source>
        <dbReference type="ARBA" id="ARBA00023295"/>
    </source>
</evidence>
<dbReference type="Gene3D" id="3.20.20.80">
    <property type="entry name" value="Glycosidases"/>
    <property type="match status" value="1"/>
</dbReference>
<keyword evidence="8 12" id="KW-0378">Hydrolase</keyword>
<dbReference type="GO" id="GO:0005576">
    <property type="term" value="C:extracellular region"/>
    <property type="evidence" value="ECO:0007669"/>
    <property type="project" value="UniProtKB-SubCell"/>
</dbReference>
<evidence type="ECO:0000256" key="4">
    <source>
        <dbReference type="ARBA" id="ARBA00012732"/>
    </source>
</evidence>
<dbReference type="InterPro" id="IPR018077">
    <property type="entry name" value="Glyco_hydro_fam25_subgr"/>
</dbReference>
<dbReference type="FunFam" id="3.20.20.80:FF:000060">
    <property type="entry name" value="Lysozyme M1"/>
    <property type="match status" value="1"/>
</dbReference>
<dbReference type="EC" id="3.2.1.17" evidence="4 12"/>
<protein>
    <recommendedName>
        <fullName evidence="4 12">Lysozyme</fullName>
        <ecNumber evidence="4 12">3.2.1.17</ecNumber>
    </recommendedName>
</protein>
<keyword evidence="14" id="KW-1185">Reference proteome</keyword>
<dbReference type="Pfam" id="PF01183">
    <property type="entry name" value="Glyco_hydro_25"/>
    <property type="match status" value="1"/>
</dbReference>
<evidence type="ECO:0000256" key="6">
    <source>
        <dbReference type="ARBA" id="ARBA00022529"/>
    </source>
</evidence>
<dbReference type="GO" id="GO:0003796">
    <property type="term" value="F:lysozyme activity"/>
    <property type="evidence" value="ECO:0007669"/>
    <property type="project" value="UniProtKB-EC"/>
</dbReference>